<dbReference type="InterPro" id="IPR006486">
    <property type="entry name" value="PYST_A"/>
</dbReference>
<feature type="region of interest" description="Disordered" evidence="1">
    <location>
        <begin position="36"/>
        <end position="66"/>
    </location>
</feature>
<dbReference type="Proteomes" id="UP000290582">
    <property type="component" value="Chromosome PVVCY_08"/>
</dbReference>
<dbReference type="OrthoDB" id="372813at2759"/>
<dbReference type="EMBL" id="LR215064">
    <property type="protein sequence ID" value="VEV56182.1"/>
    <property type="molecule type" value="Genomic_DNA"/>
</dbReference>
<proteinExistence type="predicted"/>
<protein>
    <submittedName>
        <fullName evidence="3">Fam-a protein</fullName>
    </submittedName>
</protein>
<feature type="compositionally biased region" description="Polar residues" evidence="1">
    <location>
        <begin position="56"/>
        <end position="66"/>
    </location>
</feature>
<dbReference type="VEuPathDB" id="PlasmoDB:PVVCY_0803430"/>
<evidence type="ECO:0000313" key="4">
    <source>
        <dbReference type="Proteomes" id="UP000290582"/>
    </source>
</evidence>
<dbReference type="RefSeq" id="XP_037490391.1">
    <property type="nucleotide sequence ID" value="XM_037634278.1"/>
</dbReference>
<feature type="compositionally biased region" description="Basic and acidic residues" evidence="1">
    <location>
        <begin position="100"/>
        <end position="120"/>
    </location>
</feature>
<dbReference type="NCBIfam" id="TIGR01599">
    <property type="entry name" value="PYST-A"/>
    <property type="match status" value="1"/>
</dbReference>
<feature type="region of interest" description="Disordered" evidence="1">
    <location>
        <begin position="87"/>
        <end position="120"/>
    </location>
</feature>
<keyword evidence="2" id="KW-0732">Signal</keyword>
<reference evidence="3 4" key="1">
    <citation type="submission" date="2019-01" db="EMBL/GenBank/DDBJ databases">
        <authorList>
            <person name="Ramaprasad A."/>
        </authorList>
    </citation>
    <scope>NUCLEOTIDE SEQUENCE [LARGE SCALE GENOMIC DNA]</scope>
</reference>
<feature type="signal peptide" evidence="2">
    <location>
        <begin position="1"/>
        <end position="25"/>
    </location>
</feature>
<feature type="compositionally biased region" description="Basic and acidic residues" evidence="1">
    <location>
        <begin position="44"/>
        <end position="54"/>
    </location>
</feature>
<sequence length="382" mass="43922">MNKGHFRLFFFALSLFMYASNQALANEASLVNDNINNPVQTKANPEDDKPDKANKNLKNSDSSNEGQTFSSIILSILQCFACGAPKPKKNGQNMQVRGKSTPENDMPKKTTPENDMPKKPIIDNNARLDMSHQNNNHRLLCRDPEEIEKVTKLMNEATAILQKEFTSDNYNLARFTEGGARLFRKQKDTMDIGKLCISIEKPDKYGEIKDTIWNPNGFLNMDPSFLTGQVVRVYNPNLVMIQQCYTSGGQNSVKYFHYLAQKIEVSKDKTIMIYLSTHSADVNDSMEENMYTLLDIAYSLEPGCNYEEEFKKNYVNLSAYEINKDDKKVDIVYLDSIYDDEILAPLYDFKRVRSRKIIQLVNLKEKLTREKRYIPNSKFLLD</sequence>
<dbReference type="AlphaFoldDB" id="A0A449BRZ5"/>
<gene>
    <name evidence="3" type="ORF">PVVCY_0803430</name>
</gene>
<evidence type="ECO:0000313" key="3">
    <source>
        <dbReference type="EMBL" id="VEV56182.1"/>
    </source>
</evidence>
<feature type="chain" id="PRO_5019367327" evidence="2">
    <location>
        <begin position="26"/>
        <end position="382"/>
    </location>
</feature>
<dbReference type="SUPFAM" id="SSF55961">
    <property type="entry name" value="Bet v1-like"/>
    <property type="match status" value="1"/>
</dbReference>
<dbReference type="KEGG" id="pvv:PVVCY_0803430"/>
<evidence type="ECO:0000256" key="1">
    <source>
        <dbReference type="SAM" id="MobiDB-lite"/>
    </source>
</evidence>
<accession>A0A449BRZ5</accession>
<dbReference type="GeneID" id="59893016"/>
<organism evidence="3 4">
    <name type="scientific">Plasmodium vinckei vinckei</name>
    <dbReference type="NCBI Taxonomy" id="54757"/>
    <lineage>
        <taxon>Eukaryota</taxon>
        <taxon>Sar</taxon>
        <taxon>Alveolata</taxon>
        <taxon>Apicomplexa</taxon>
        <taxon>Aconoidasida</taxon>
        <taxon>Haemosporida</taxon>
        <taxon>Plasmodiidae</taxon>
        <taxon>Plasmodium</taxon>
        <taxon>Plasmodium (Vinckeia)</taxon>
    </lineage>
</organism>
<evidence type="ECO:0000256" key="2">
    <source>
        <dbReference type="SAM" id="SignalP"/>
    </source>
</evidence>
<name>A0A449BRZ5_PLAVN</name>